<feature type="domain" description="Protein kinase" evidence="10">
    <location>
        <begin position="15"/>
        <end position="287"/>
    </location>
</feature>
<dbReference type="OrthoDB" id="9762169at2"/>
<feature type="compositionally biased region" description="Low complexity" evidence="8">
    <location>
        <begin position="429"/>
        <end position="439"/>
    </location>
</feature>
<evidence type="ECO:0000256" key="4">
    <source>
        <dbReference type="ARBA" id="ARBA00022741"/>
    </source>
</evidence>
<dbReference type="InterPro" id="IPR011009">
    <property type="entry name" value="Kinase-like_dom_sf"/>
</dbReference>
<dbReference type="Pfam" id="PF00069">
    <property type="entry name" value="Pkinase"/>
    <property type="match status" value="1"/>
</dbReference>
<dbReference type="Proteomes" id="UP000181951">
    <property type="component" value="Unassembled WGS sequence"/>
</dbReference>
<accession>A0A1H8MKF2</accession>
<dbReference type="PANTHER" id="PTHR43289:SF6">
    <property type="entry name" value="SERINE_THREONINE-PROTEIN KINASE NEKL-3"/>
    <property type="match status" value="1"/>
</dbReference>
<dbReference type="PROSITE" id="PS00107">
    <property type="entry name" value="PROTEIN_KINASE_ATP"/>
    <property type="match status" value="1"/>
</dbReference>
<keyword evidence="9" id="KW-0472">Membrane</keyword>
<dbReference type="GO" id="GO:0004674">
    <property type="term" value="F:protein serine/threonine kinase activity"/>
    <property type="evidence" value="ECO:0007669"/>
    <property type="project" value="UniProtKB-KW"/>
</dbReference>
<evidence type="ECO:0000256" key="9">
    <source>
        <dbReference type="SAM" id="Phobius"/>
    </source>
</evidence>
<evidence type="ECO:0000256" key="3">
    <source>
        <dbReference type="ARBA" id="ARBA00022679"/>
    </source>
</evidence>
<feature type="binding site" evidence="7">
    <location>
        <position position="45"/>
    </location>
    <ligand>
        <name>ATP</name>
        <dbReference type="ChEBI" id="CHEBI:30616"/>
    </ligand>
</feature>
<gene>
    <name evidence="11" type="ORF">SAMN05216267_101929</name>
</gene>
<proteinExistence type="predicted"/>
<dbReference type="SMART" id="SM00220">
    <property type="entry name" value="S_TKc"/>
    <property type="match status" value="1"/>
</dbReference>
<protein>
    <recommendedName>
        <fullName evidence="1">non-specific serine/threonine protein kinase</fullName>
        <ecNumber evidence="1">2.7.11.1</ecNumber>
    </recommendedName>
</protein>
<dbReference type="InterPro" id="IPR000719">
    <property type="entry name" value="Prot_kinase_dom"/>
</dbReference>
<feature type="transmembrane region" description="Helical" evidence="9">
    <location>
        <begin position="379"/>
        <end position="400"/>
    </location>
</feature>
<organism evidence="11 12">
    <name type="scientific">Actinacidiphila rubida</name>
    <dbReference type="NCBI Taxonomy" id="310780"/>
    <lineage>
        <taxon>Bacteria</taxon>
        <taxon>Bacillati</taxon>
        <taxon>Actinomycetota</taxon>
        <taxon>Actinomycetes</taxon>
        <taxon>Kitasatosporales</taxon>
        <taxon>Streptomycetaceae</taxon>
        <taxon>Actinacidiphila</taxon>
    </lineage>
</organism>
<dbReference type="AlphaFoldDB" id="A0A1H8MKF2"/>
<keyword evidence="5 11" id="KW-0418">Kinase</keyword>
<evidence type="ECO:0000313" key="11">
    <source>
        <dbReference type="EMBL" id="SEO17763.1"/>
    </source>
</evidence>
<feature type="region of interest" description="Disordered" evidence="8">
    <location>
        <begin position="302"/>
        <end position="374"/>
    </location>
</feature>
<dbReference type="CDD" id="cd14014">
    <property type="entry name" value="STKc_PknB_like"/>
    <property type="match status" value="1"/>
</dbReference>
<evidence type="ECO:0000256" key="8">
    <source>
        <dbReference type="SAM" id="MobiDB-lite"/>
    </source>
</evidence>
<keyword evidence="3" id="KW-0808">Transferase</keyword>
<evidence type="ECO:0000256" key="2">
    <source>
        <dbReference type="ARBA" id="ARBA00022527"/>
    </source>
</evidence>
<reference evidence="11 12" key="1">
    <citation type="submission" date="2016-10" db="EMBL/GenBank/DDBJ databases">
        <authorList>
            <person name="de Groot N.N."/>
        </authorList>
    </citation>
    <scope>NUCLEOTIDE SEQUENCE [LARGE SCALE GENOMIC DNA]</scope>
    <source>
        <strain evidence="11 12">CGMCC 4.2026</strain>
    </source>
</reference>
<sequence length="595" mass="63118">MVGQVDEGRLVAGRYRLLERIGRGGMGTVWRAEDELLGRQVAVKKLHPPQPHMADDELATLFERTRREARAAARISHPNVIVVHDVVDDAGLPSIVMEYVPSVTLGELLKEQGPLPVEEAARIGRGMIAALRAAHSAGVLHRDVKPGNVLLGGTGGSGYPAGEEGARGGGRIVLTDFGIAQASGTSTLTRTGELIGSIDFLSPERIRGTVPGPEADLWALGATLYQAVDGSSPFRRPTAIETAYAIAEDVVEPPAGAGALTEVIRGLLAKEPERRLSAEQAERMLRLPVADEDTALVGRFTSRPAAQEAPTAIVPHPRDEAGQPPYPQAQYAQSPYAAPAYGTGTGSGTGPLPQATGPQQPPRDTGGQHLPPGRRKRRVAPWLAGALAVAVLAAGAAFAVRQMRDDNATGTPPAPTTTPTPTGPPPTTAAPTTTPATPVTSPPPPVPDGYRLVDMPERGYSVPVPDKWHRKVSQGGDQMDFVDPTGRVDLKVSALEYGTSSPLDHWKSLEPQTASQVGPSYHRERLDSTEQFGDPAAIWEFTFQGSVRKYHAIDLGFGKPGGTEYAIYLSAPDSSWQKYREVFDTAVAGFRLSAG</sequence>
<feature type="compositionally biased region" description="Pro residues" evidence="8">
    <location>
        <begin position="412"/>
        <end position="428"/>
    </location>
</feature>
<keyword evidence="9" id="KW-0812">Transmembrane</keyword>
<keyword evidence="4 7" id="KW-0547">Nucleotide-binding</keyword>
<dbReference type="Gene3D" id="3.30.200.20">
    <property type="entry name" value="Phosphorylase Kinase, domain 1"/>
    <property type="match status" value="1"/>
</dbReference>
<feature type="region of interest" description="Disordered" evidence="8">
    <location>
        <begin position="461"/>
        <end position="483"/>
    </location>
</feature>
<name>A0A1H8MKF2_9ACTN</name>
<evidence type="ECO:0000256" key="7">
    <source>
        <dbReference type="PROSITE-ProRule" id="PRU10141"/>
    </source>
</evidence>
<dbReference type="Gene3D" id="1.10.510.10">
    <property type="entry name" value="Transferase(Phosphotransferase) domain 1"/>
    <property type="match status" value="1"/>
</dbReference>
<evidence type="ECO:0000259" key="10">
    <source>
        <dbReference type="PROSITE" id="PS50011"/>
    </source>
</evidence>
<feature type="compositionally biased region" description="Low complexity" evidence="8">
    <location>
        <begin position="328"/>
        <end position="342"/>
    </location>
</feature>
<dbReference type="PROSITE" id="PS00108">
    <property type="entry name" value="PROTEIN_KINASE_ST"/>
    <property type="match status" value="1"/>
</dbReference>
<keyword evidence="12" id="KW-1185">Reference proteome</keyword>
<keyword evidence="2 11" id="KW-0723">Serine/threonine-protein kinase</keyword>
<dbReference type="GO" id="GO:0005524">
    <property type="term" value="F:ATP binding"/>
    <property type="evidence" value="ECO:0007669"/>
    <property type="project" value="UniProtKB-UniRule"/>
</dbReference>
<keyword evidence="9" id="KW-1133">Transmembrane helix</keyword>
<keyword evidence="6 7" id="KW-0067">ATP-binding</keyword>
<evidence type="ECO:0000256" key="1">
    <source>
        <dbReference type="ARBA" id="ARBA00012513"/>
    </source>
</evidence>
<dbReference type="InterPro" id="IPR008271">
    <property type="entry name" value="Ser/Thr_kinase_AS"/>
</dbReference>
<dbReference type="SUPFAM" id="SSF56112">
    <property type="entry name" value="Protein kinase-like (PK-like)"/>
    <property type="match status" value="1"/>
</dbReference>
<dbReference type="EMBL" id="FODD01000019">
    <property type="protein sequence ID" value="SEO17763.1"/>
    <property type="molecule type" value="Genomic_DNA"/>
</dbReference>
<dbReference type="STRING" id="310780.SAMN05216267_101929"/>
<dbReference type="RefSeq" id="WP_075017242.1">
    <property type="nucleotide sequence ID" value="NZ_FODD01000019.1"/>
</dbReference>
<evidence type="ECO:0000256" key="5">
    <source>
        <dbReference type="ARBA" id="ARBA00022777"/>
    </source>
</evidence>
<dbReference type="PANTHER" id="PTHR43289">
    <property type="entry name" value="MITOGEN-ACTIVATED PROTEIN KINASE KINASE KINASE 20-RELATED"/>
    <property type="match status" value="1"/>
</dbReference>
<feature type="region of interest" description="Disordered" evidence="8">
    <location>
        <begin position="405"/>
        <end position="446"/>
    </location>
</feature>
<evidence type="ECO:0000313" key="12">
    <source>
        <dbReference type="Proteomes" id="UP000181951"/>
    </source>
</evidence>
<evidence type="ECO:0000256" key="6">
    <source>
        <dbReference type="ARBA" id="ARBA00022840"/>
    </source>
</evidence>
<dbReference type="InterPro" id="IPR017441">
    <property type="entry name" value="Protein_kinase_ATP_BS"/>
</dbReference>
<dbReference type="EC" id="2.7.11.1" evidence="1"/>
<dbReference type="PROSITE" id="PS50011">
    <property type="entry name" value="PROTEIN_KINASE_DOM"/>
    <property type="match status" value="1"/>
</dbReference>